<feature type="region of interest" description="Disordered" evidence="1">
    <location>
        <begin position="1"/>
        <end position="52"/>
    </location>
</feature>
<comment type="caution">
    <text evidence="2">The sequence shown here is derived from an EMBL/GenBank/DDBJ whole genome shotgun (WGS) entry which is preliminary data.</text>
</comment>
<accession>A0A9W8MMT8</accession>
<evidence type="ECO:0000256" key="1">
    <source>
        <dbReference type="SAM" id="MobiDB-lite"/>
    </source>
</evidence>
<dbReference type="Proteomes" id="UP001140091">
    <property type="component" value="Unassembled WGS sequence"/>
</dbReference>
<evidence type="ECO:0000313" key="3">
    <source>
        <dbReference type="Proteomes" id="UP001140091"/>
    </source>
</evidence>
<protein>
    <submittedName>
        <fullName evidence="2">Uncharacterized protein</fullName>
    </submittedName>
</protein>
<evidence type="ECO:0000313" key="2">
    <source>
        <dbReference type="EMBL" id="KAJ2936441.1"/>
    </source>
</evidence>
<dbReference type="EMBL" id="JANBPK010000061">
    <property type="protein sequence ID" value="KAJ2936441.1"/>
    <property type="molecule type" value="Genomic_DNA"/>
</dbReference>
<reference evidence="2" key="1">
    <citation type="submission" date="2022-06" db="EMBL/GenBank/DDBJ databases">
        <title>Genome Sequence of Candolleomyces eurysporus.</title>
        <authorList>
            <person name="Buettner E."/>
        </authorList>
    </citation>
    <scope>NUCLEOTIDE SEQUENCE</scope>
    <source>
        <strain evidence="2">VTCC 930004</strain>
    </source>
</reference>
<dbReference type="OrthoDB" id="2925062at2759"/>
<name>A0A9W8MMT8_9AGAR</name>
<gene>
    <name evidence="2" type="ORF">H1R20_g657</name>
</gene>
<proteinExistence type="predicted"/>
<dbReference type="AlphaFoldDB" id="A0A9W8MMT8"/>
<keyword evidence="3" id="KW-1185">Reference proteome</keyword>
<organism evidence="2 3">
    <name type="scientific">Candolleomyces eurysporus</name>
    <dbReference type="NCBI Taxonomy" id="2828524"/>
    <lineage>
        <taxon>Eukaryota</taxon>
        <taxon>Fungi</taxon>
        <taxon>Dikarya</taxon>
        <taxon>Basidiomycota</taxon>
        <taxon>Agaricomycotina</taxon>
        <taxon>Agaricomycetes</taxon>
        <taxon>Agaricomycetidae</taxon>
        <taxon>Agaricales</taxon>
        <taxon>Agaricineae</taxon>
        <taxon>Psathyrellaceae</taxon>
        <taxon>Candolleomyces</taxon>
    </lineage>
</organism>
<feature type="non-terminal residue" evidence="2">
    <location>
        <position position="1"/>
    </location>
</feature>
<sequence length="104" mass="11384">MTSHSSDPLPAGSLVDEYPPPSTSATLRNETAQEELCSRPGASVDAVEEESAKQDEKYGFIAFLLGHSPDREETSTLIIDFNRSENIEGEARTEKHPHDRTVGV</sequence>